<dbReference type="OrthoDB" id="582247at2"/>
<feature type="domain" description="SnoaL-like" evidence="1">
    <location>
        <begin position="13"/>
        <end position="121"/>
    </location>
</feature>
<dbReference type="InterPro" id="IPR032710">
    <property type="entry name" value="NTF2-like_dom_sf"/>
</dbReference>
<name>A0A7Z1AZT1_9PSEU</name>
<evidence type="ECO:0000313" key="2">
    <source>
        <dbReference type="EMBL" id="OLF13839.1"/>
    </source>
</evidence>
<dbReference type="AlphaFoldDB" id="A0A7Z1AZT1"/>
<dbReference type="SUPFAM" id="SSF54427">
    <property type="entry name" value="NTF2-like"/>
    <property type="match status" value="1"/>
</dbReference>
<accession>A0A7Z1AZT1</accession>
<sequence length="151" mass="16929">MTTQLTDDTAQAITAVLDRMVAAWDAGDAHAYAAEFTEDASYVIYAGIAYQGREEIERSHVTVFETYQRGSRMTMKVLSTTALSDDVVVVLTEGGLSRRGPARLTKVQTFTLVREGDVWRCAAFQNTKKNRMMIAVNTWDTRRRQRAADGR</sequence>
<organism evidence="2 3">
    <name type="scientific">Actinophytocola xinjiangensis</name>
    <dbReference type="NCBI Taxonomy" id="485602"/>
    <lineage>
        <taxon>Bacteria</taxon>
        <taxon>Bacillati</taxon>
        <taxon>Actinomycetota</taxon>
        <taxon>Actinomycetes</taxon>
        <taxon>Pseudonocardiales</taxon>
        <taxon>Pseudonocardiaceae</taxon>
    </lineage>
</organism>
<dbReference type="Pfam" id="PF13474">
    <property type="entry name" value="SnoaL_3"/>
    <property type="match status" value="1"/>
</dbReference>
<protein>
    <recommendedName>
        <fullName evidence="1">SnoaL-like domain-containing protein</fullName>
    </recommendedName>
</protein>
<dbReference type="RefSeq" id="WP_075130787.1">
    <property type="nucleotide sequence ID" value="NZ_MSIF01000001.1"/>
</dbReference>
<evidence type="ECO:0000259" key="1">
    <source>
        <dbReference type="Pfam" id="PF13474"/>
    </source>
</evidence>
<dbReference type="InterPro" id="IPR037401">
    <property type="entry name" value="SnoaL-like"/>
</dbReference>
<dbReference type="Gene3D" id="3.10.450.50">
    <property type="match status" value="1"/>
</dbReference>
<dbReference type="EMBL" id="MSIF01000001">
    <property type="protein sequence ID" value="OLF13839.1"/>
    <property type="molecule type" value="Genomic_DNA"/>
</dbReference>
<dbReference type="Proteomes" id="UP000185696">
    <property type="component" value="Unassembled WGS sequence"/>
</dbReference>
<comment type="caution">
    <text evidence="2">The sequence shown here is derived from an EMBL/GenBank/DDBJ whole genome shotgun (WGS) entry which is preliminary data.</text>
</comment>
<dbReference type="NCBIfam" id="TIGR02246">
    <property type="entry name" value="SgcJ/EcaC family oxidoreductase"/>
    <property type="match status" value="1"/>
</dbReference>
<keyword evidence="3" id="KW-1185">Reference proteome</keyword>
<evidence type="ECO:0000313" key="3">
    <source>
        <dbReference type="Proteomes" id="UP000185696"/>
    </source>
</evidence>
<dbReference type="InterPro" id="IPR011944">
    <property type="entry name" value="Steroid_delta5-4_isomerase"/>
</dbReference>
<reference evidence="2 3" key="1">
    <citation type="submission" date="2016-12" db="EMBL/GenBank/DDBJ databases">
        <title>The draft genome sequence of Actinophytocola xinjiangensis.</title>
        <authorList>
            <person name="Wang W."/>
            <person name="Yuan L."/>
        </authorList>
    </citation>
    <scope>NUCLEOTIDE SEQUENCE [LARGE SCALE GENOMIC DNA]</scope>
    <source>
        <strain evidence="2 3">CGMCC 4.4663</strain>
    </source>
</reference>
<gene>
    <name evidence="2" type="ORF">BLA60_01205</name>
</gene>
<proteinExistence type="predicted"/>